<protein>
    <recommendedName>
        <fullName evidence="3">Sesquiterpene synthase</fullName>
    </recommendedName>
</protein>
<evidence type="ECO:0000313" key="2">
    <source>
        <dbReference type="Proteomes" id="UP001431209"/>
    </source>
</evidence>
<organism evidence="1 2">
    <name type="scientific">Acrasis kona</name>
    <dbReference type="NCBI Taxonomy" id="1008807"/>
    <lineage>
        <taxon>Eukaryota</taxon>
        <taxon>Discoba</taxon>
        <taxon>Heterolobosea</taxon>
        <taxon>Tetramitia</taxon>
        <taxon>Eutetramitia</taxon>
        <taxon>Acrasidae</taxon>
        <taxon>Acrasis</taxon>
    </lineage>
</organism>
<dbReference type="EMBL" id="JAOPGA020001558">
    <property type="protein sequence ID" value="KAL0489451.1"/>
    <property type="molecule type" value="Genomic_DNA"/>
</dbReference>
<gene>
    <name evidence="1" type="ORF">AKO1_009157</name>
</gene>
<feature type="non-terminal residue" evidence="1">
    <location>
        <position position="1"/>
    </location>
</feature>
<dbReference type="AlphaFoldDB" id="A0AAW2ZJW5"/>
<proteinExistence type="predicted"/>
<evidence type="ECO:0008006" key="3">
    <source>
        <dbReference type="Google" id="ProtNLM"/>
    </source>
</evidence>
<comment type="caution">
    <text evidence="1">The sequence shown here is derived from an EMBL/GenBank/DDBJ whole genome shotgun (WGS) entry which is preliminary data.</text>
</comment>
<evidence type="ECO:0000313" key="1">
    <source>
        <dbReference type="EMBL" id="KAL0489451.1"/>
    </source>
</evidence>
<accession>A0AAW2ZJW5</accession>
<name>A0AAW2ZJW5_9EUKA</name>
<keyword evidence="2" id="KW-1185">Reference proteome</keyword>
<reference evidence="1 2" key="1">
    <citation type="submission" date="2024-03" db="EMBL/GenBank/DDBJ databases">
        <title>The Acrasis kona genome and developmental transcriptomes reveal deep origins of eukaryotic multicellular pathways.</title>
        <authorList>
            <person name="Sheikh S."/>
            <person name="Fu C.-J."/>
            <person name="Brown M.W."/>
            <person name="Baldauf S.L."/>
        </authorList>
    </citation>
    <scope>NUCLEOTIDE SEQUENCE [LARGE SCALE GENOMIC DNA]</scope>
    <source>
        <strain evidence="1 2">ATCC MYA-3509</strain>
    </source>
</reference>
<sequence>RTKVLSKSSIRCVATWFRSSKDIAQYDERIWRESLFGLNNAYTEKYKLPELLKALFELTEWTNIKESDLKVETMIDIYENVLKKPLMSSGVVKLSKSNKLYEEQRAWESMDFVVDRNSNEAKTLIRRYDFIKSLSSYNELLLDKFPSYLVNYEKSCTNLSTWYSVLHEESSNGTRIMTELFNVVIYPLKFKEGVGHEEVRLMCLNFFDCCRGFMDEFYSEWILIIINNKIK</sequence>
<dbReference type="Proteomes" id="UP001431209">
    <property type="component" value="Unassembled WGS sequence"/>
</dbReference>